<dbReference type="EMBL" id="PJRP01000019">
    <property type="protein sequence ID" value="PLP97188.1"/>
    <property type="molecule type" value="Genomic_DNA"/>
</dbReference>
<protein>
    <submittedName>
        <fullName evidence="1">PIG-L family deacetylase</fullName>
    </submittedName>
</protein>
<gene>
    <name evidence="1" type="ORF">CYJ10_28105</name>
</gene>
<dbReference type="OrthoDB" id="116799at2"/>
<accession>A0A2N5C4Q2</accession>
<dbReference type="SUPFAM" id="SSF102588">
    <property type="entry name" value="LmbE-like"/>
    <property type="match status" value="1"/>
</dbReference>
<dbReference type="Pfam" id="PF02585">
    <property type="entry name" value="PIG-L"/>
    <property type="match status" value="1"/>
</dbReference>
<dbReference type="Proteomes" id="UP000234341">
    <property type="component" value="Unassembled WGS sequence"/>
</dbReference>
<organism evidence="1 2">
    <name type="scientific">Cupriavidus pauculus</name>
    <dbReference type="NCBI Taxonomy" id="82633"/>
    <lineage>
        <taxon>Bacteria</taxon>
        <taxon>Pseudomonadati</taxon>
        <taxon>Pseudomonadota</taxon>
        <taxon>Betaproteobacteria</taxon>
        <taxon>Burkholderiales</taxon>
        <taxon>Burkholderiaceae</taxon>
        <taxon>Cupriavidus</taxon>
    </lineage>
</organism>
<dbReference type="AlphaFoldDB" id="A0A2N5C4Q2"/>
<name>A0A2N5C4Q2_9BURK</name>
<comment type="caution">
    <text evidence="1">The sequence shown here is derived from an EMBL/GenBank/DDBJ whole genome shotgun (WGS) entry which is preliminary data.</text>
</comment>
<dbReference type="RefSeq" id="WP_101684715.1">
    <property type="nucleotide sequence ID" value="NZ_PJRP01000019.1"/>
</dbReference>
<evidence type="ECO:0000313" key="2">
    <source>
        <dbReference type="Proteomes" id="UP000234341"/>
    </source>
</evidence>
<evidence type="ECO:0000313" key="1">
    <source>
        <dbReference type="EMBL" id="PLP97188.1"/>
    </source>
</evidence>
<dbReference type="Gene3D" id="3.40.50.10320">
    <property type="entry name" value="LmbE-like"/>
    <property type="match status" value="1"/>
</dbReference>
<dbReference type="InterPro" id="IPR003737">
    <property type="entry name" value="GlcNAc_PI_deacetylase-related"/>
</dbReference>
<reference evidence="1 2" key="1">
    <citation type="submission" date="2017-12" db="EMBL/GenBank/DDBJ databases">
        <title>Genome sequence of the active heterotrophic nitrifier-denitrifier, Cupriavidus pauculus UM1.</title>
        <authorList>
            <person name="Putonti C."/>
            <person name="Castignetti D."/>
        </authorList>
    </citation>
    <scope>NUCLEOTIDE SEQUENCE [LARGE SCALE GENOMIC DNA]</scope>
    <source>
        <strain evidence="1 2">UM1</strain>
    </source>
</reference>
<sequence length="244" mass="26625">MEIPHPLTIISPHLEDAVFSCGSLLAASRQALVITVFAGLPGPELTAPAHDSAAGFASARAAMEARRHEDARALSTLGADPVWLDFLEQQYGQRYDAVSIALRLGRLLALQPGGTVVAPMGLRHADHMLVNAACMLVREAAFADLPETVPHGDHDGHVAPFRWIFYEEAIYRRMPGATQSRMVGWWQEGLLASPVHMPISVFTAQKARAVQAYESQLALFSPAQLADVCAPERYWSLDAIDVHR</sequence>
<proteinExistence type="predicted"/>
<dbReference type="InterPro" id="IPR024078">
    <property type="entry name" value="LmbE-like_dom_sf"/>
</dbReference>